<dbReference type="Proteomes" id="UP001195483">
    <property type="component" value="Unassembled WGS sequence"/>
</dbReference>
<dbReference type="PANTHER" id="PTHR21017">
    <property type="entry name" value="NIPSNAP-RELATED"/>
    <property type="match status" value="1"/>
</dbReference>
<dbReference type="Gene3D" id="3.30.70.100">
    <property type="match status" value="1"/>
</dbReference>
<proteinExistence type="inferred from homology"/>
<protein>
    <recommendedName>
        <fullName evidence="2">NIPSNAP domain-containing protein</fullName>
    </recommendedName>
</protein>
<comment type="caution">
    <text evidence="3">The sequence shown here is derived from an EMBL/GenBank/DDBJ whole genome shotgun (WGS) entry which is preliminary data.</text>
</comment>
<dbReference type="InterPro" id="IPR011008">
    <property type="entry name" value="Dimeric_a/b-barrel"/>
</dbReference>
<comment type="similarity">
    <text evidence="1">Belongs to the NipSnap family.</text>
</comment>
<reference evidence="3" key="3">
    <citation type="submission" date="2023-05" db="EMBL/GenBank/DDBJ databases">
        <authorList>
            <person name="Smith C.H."/>
        </authorList>
    </citation>
    <scope>NUCLEOTIDE SEQUENCE</scope>
    <source>
        <strain evidence="3">CHS0354</strain>
        <tissue evidence="3">Mantle</tissue>
    </source>
</reference>
<dbReference type="PANTHER" id="PTHR21017:SF19">
    <property type="entry name" value="PROTEIN NIPSNAP HOMOLOG 3B"/>
    <property type="match status" value="1"/>
</dbReference>
<sequence>MSANLCKRFLRHNIAAFILGATRKSINSSQWFACAATNFSTNSHETSAGKVYELRCYSIIPKEVKYFLELSEKWMHLRTVHSKCIGYWTSEIGGINDVVHIWEYDNLSHRASVRQALAKDPDWIQNYFSKILPLLSRQENSLLRLVPGSDLITKGTKVLGVYELQQFNLLGSPSPDQIAQALSDCSRPNAMLLGTFYSIIGTISSAYQLWHHPDVDNLITGTGSGHSSGKKECTIGIASKHSRLLLPTPWSMLK</sequence>
<dbReference type="EMBL" id="JAEAOA010001366">
    <property type="protein sequence ID" value="KAK3607378.1"/>
    <property type="molecule type" value="Genomic_DNA"/>
</dbReference>
<evidence type="ECO:0000256" key="1">
    <source>
        <dbReference type="ARBA" id="ARBA00005291"/>
    </source>
</evidence>
<reference evidence="3" key="2">
    <citation type="journal article" date="2021" name="Genome Biol. Evol.">
        <title>Developing a high-quality reference genome for a parasitic bivalve with doubly uniparental inheritance (Bivalvia: Unionida).</title>
        <authorList>
            <person name="Smith C.H."/>
        </authorList>
    </citation>
    <scope>NUCLEOTIDE SEQUENCE</scope>
    <source>
        <strain evidence="3">CHS0354</strain>
        <tissue evidence="3">Mantle</tissue>
    </source>
</reference>
<accession>A0AAE0W9T5</accession>
<dbReference type="AlphaFoldDB" id="A0AAE0W9T5"/>
<evidence type="ECO:0000313" key="4">
    <source>
        <dbReference type="Proteomes" id="UP001195483"/>
    </source>
</evidence>
<evidence type="ECO:0000313" key="3">
    <source>
        <dbReference type="EMBL" id="KAK3607378.1"/>
    </source>
</evidence>
<organism evidence="3 4">
    <name type="scientific">Potamilus streckersoni</name>
    <dbReference type="NCBI Taxonomy" id="2493646"/>
    <lineage>
        <taxon>Eukaryota</taxon>
        <taxon>Metazoa</taxon>
        <taxon>Spiralia</taxon>
        <taxon>Lophotrochozoa</taxon>
        <taxon>Mollusca</taxon>
        <taxon>Bivalvia</taxon>
        <taxon>Autobranchia</taxon>
        <taxon>Heteroconchia</taxon>
        <taxon>Palaeoheterodonta</taxon>
        <taxon>Unionida</taxon>
        <taxon>Unionoidea</taxon>
        <taxon>Unionidae</taxon>
        <taxon>Ambleminae</taxon>
        <taxon>Lampsilini</taxon>
        <taxon>Potamilus</taxon>
    </lineage>
</organism>
<dbReference type="GO" id="GO:0005739">
    <property type="term" value="C:mitochondrion"/>
    <property type="evidence" value="ECO:0007669"/>
    <property type="project" value="TreeGrafter"/>
</dbReference>
<dbReference type="InterPro" id="IPR051557">
    <property type="entry name" value="NipSnap_domain"/>
</dbReference>
<dbReference type="InterPro" id="IPR012577">
    <property type="entry name" value="NIPSNAP"/>
</dbReference>
<evidence type="ECO:0000259" key="2">
    <source>
        <dbReference type="Pfam" id="PF07978"/>
    </source>
</evidence>
<reference evidence="3" key="1">
    <citation type="journal article" date="2021" name="Genome Biol. Evol.">
        <title>A High-Quality Reference Genome for a Parasitic Bivalve with Doubly Uniparental Inheritance (Bivalvia: Unionida).</title>
        <authorList>
            <person name="Smith C.H."/>
        </authorList>
    </citation>
    <scope>NUCLEOTIDE SEQUENCE</scope>
    <source>
        <strain evidence="3">CHS0354</strain>
    </source>
</reference>
<gene>
    <name evidence="3" type="ORF">CHS0354_022539</name>
</gene>
<dbReference type="Pfam" id="PF07978">
    <property type="entry name" value="NIPSNAP"/>
    <property type="match status" value="1"/>
</dbReference>
<keyword evidence="4" id="KW-1185">Reference proteome</keyword>
<dbReference type="GO" id="GO:0000423">
    <property type="term" value="P:mitophagy"/>
    <property type="evidence" value="ECO:0007669"/>
    <property type="project" value="UniProtKB-ARBA"/>
</dbReference>
<dbReference type="SUPFAM" id="SSF54909">
    <property type="entry name" value="Dimeric alpha+beta barrel"/>
    <property type="match status" value="1"/>
</dbReference>
<feature type="domain" description="NIPSNAP" evidence="2">
    <location>
        <begin position="52"/>
        <end position="149"/>
    </location>
</feature>
<name>A0AAE0W9T5_9BIVA</name>